<evidence type="ECO:0000313" key="8">
    <source>
        <dbReference type="EMBL" id="RDB74956.1"/>
    </source>
</evidence>
<keyword evidence="4" id="KW-0285">Flavoprotein</keyword>
<dbReference type="FunFam" id="3.40.50.1220:FF:000004">
    <property type="entry name" value="Electron transfer flavoprotein"/>
    <property type="match status" value="1"/>
</dbReference>
<dbReference type="InterPro" id="IPR029035">
    <property type="entry name" value="DHS-like_NAD/FAD-binding_dom"/>
</dbReference>
<keyword evidence="3" id="KW-0813">Transport</keyword>
<name>A0A369MQD7_EGGLN</name>
<dbReference type="PANTHER" id="PTHR43153">
    <property type="entry name" value="ELECTRON TRANSFER FLAVOPROTEIN ALPHA"/>
    <property type="match status" value="1"/>
</dbReference>
<dbReference type="Proteomes" id="UP000253752">
    <property type="component" value="Unassembled WGS sequence"/>
</dbReference>
<reference evidence="8 9" key="1">
    <citation type="journal article" date="2018" name="Elife">
        <title>Discovery and characterization of a prevalent human gut bacterial enzyme sufficient for the inactivation of a family of plant toxins.</title>
        <authorList>
            <person name="Koppel N."/>
            <person name="Bisanz J.E."/>
            <person name="Pandelia M.E."/>
            <person name="Turnbaugh P.J."/>
            <person name="Balskus E.P."/>
        </authorList>
    </citation>
    <scope>NUCLEOTIDE SEQUENCE [LARGE SCALE GENOMIC DNA]</scope>
    <source>
        <strain evidence="8 9">MR1 #12</strain>
    </source>
</reference>
<dbReference type="RefSeq" id="WP_009305561.1">
    <property type="nucleotide sequence ID" value="NZ_CP021140.1"/>
</dbReference>
<dbReference type="GeneID" id="69512496"/>
<dbReference type="GO" id="GO:0050660">
    <property type="term" value="F:flavin adenine dinucleotide binding"/>
    <property type="evidence" value="ECO:0007669"/>
    <property type="project" value="InterPro"/>
</dbReference>
<dbReference type="GO" id="GO:0033539">
    <property type="term" value="P:fatty acid beta-oxidation using acyl-CoA dehydrogenase"/>
    <property type="evidence" value="ECO:0007669"/>
    <property type="project" value="TreeGrafter"/>
</dbReference>
<dbReference type="Gene3D" id="3.40.50.1220">
    <property type="entry name" value="TPP-binding domain"/>
    <property type="match status" value="1"/>
</dbReference>
<comment type="function">
    <text evidence="5">The electron transfer flavoprotein serves as a specific electron acceptor for other dehydrogenases. It transfers the electrons to the main respiratory chain via ETF-ubiquinone oxidoreductase (ETF dehydrogenase).</text>
</comment>
<evidence type="ECO:0000256" key="3">
    <source>
        <dbReference type="ARBA" id="ARBA00022448"/>
    </source>
</evidence>
<dbReference type="Pfam" id="PF01012">
    <property type="entry name" value="ETF"/>
    <property type="match status" value="1"/>
</dbReference>
<dbReference type="InterPro" id="IPR001308">
    <property type="entry name" value="ETF_a/FixB"/>
</dbReference>
<gene>
    <name evidence="8" type="ORF">C1872_14695</name>
</gene>
<sequence length="294" mass="30101">MKACVIAETSAAARALCAGARGMADEVVLIAPGVEALTGVADKAVHIDVPSGNAIDDAYASVNSVVDAEAPGIVLVEPTRSMKVLAGRLAAHMGTATITDVIEFEGDLATTMYFGGVGQRKSRANGTAIYTVGAGVFDEASASGTDAVEEAPFAAPARALRVTGTKDLPKSDVDLAAAGVVVAGGRGFAEEADLQLMRDVAAKLGGECGCSRPLAEGVDWMPREAYIGVSGMMLAPKVYLGIGISGQMQHMVGVNRAGTMFAVNKDKNAPIFKQCDYGLVGDLKDVLPRLAAAL</sequence>
<dbReference type="InterPro" id="IPR014729">
    <property type="entry name" value="Rossmann-like_a/b/a_fold"/>
</dbReference>
<dbReference type="SMART" id="SM00893">
    <property type="entry name" value="ETF"/>
    <property type="match status" value="1"/>
</dbReference>
<evidence type="ECO:0000256" key="6">
    <source>
        <dbReference type="PIRSR" id="PIRSR000089-1"/>
    </source>
</evidence>
<comment type="subunit">
    <text evidence="2">Heterodimer of an alpha and a beta subunit.</text>
</comment>
<dbReference type="InterPro" id="IPR014730">
    <property type="entry name" value="ETF_a/b_N"/>
</dbReference>
<dbReference type="PANTHER" id="PTHR43153:SF1">
    <property type="entry name" value="ELECTRON TRANSFER FLAVOPROTEIN SUBUNIT ALPHA, MITOCHONDRIAL"/>
    <property type="match status" value="1"/>
</dbReference>
<feature type="binding site" evidence="6">
    <location>
        <begin position="243"/>
        <end position="250"/>
    </location>
    <ligand>
        <name>FAD</name>
        <dbReference type="ChEBI" id="CHEBI:57692"/>
    </ligand>
</feature>
<comment type="caution">
    <text evidence="8">The sequence shown here is derived from an EMBL/GenBank/DDBJ whole genome shotgun (WGS) entry which is preliminary data.</text>
</comment>
<dbReference type="AlphaFoldDB" id="A0A369MQD7"/>
<dbReference type="SUPFAM" id="SSF52402">
    <property type="entry name" value="Adenine nucleotide alpha hydrolases-like"/>
    <property type="match status" value="1"/>
</dbReference>
<evidence type="ECO:0000259" key="7">
    <source>
        <dbReference type="SMART" id="SM00893"/>
    </source>
</evidence>
<evidence type="ECO:0000313" key="9">
    <source>
        <dbReference type="Proteomes" id="UP000253752"/>
    </source>
</evidence>
<dbReference type="GO" id="GO:0009055">
    <property type="term" value="F:electron transfer activity"/>
    <property type="evidence" value="ECO:0007669"/>
    <property type="project" value="InterPro"/>
</dbReference>
<evidence type="ECO:0000256" key="2">
    <source>
        <dbReference type="ARBA" id="ARBA00011355"/>
    </source>
</evidence>
<feature type="binding site" evidence="6">
    <location>
        <begin position="211"/>
        <end position="212"/>
    </location>
    <ligand>
        <name>FAD</name>
        <dbReference type="ChEBI" id="CHEBI:57692"/>
    </ligand>
</feature>
<evidence type="ECO:0000256" key="5">
    <source>
        <dbReference type="ARBA" id="ARBA00025649"/>
    </source>
</evidence>
<comment type="similarity">
    <text evidence="1">Belongs to the ETF alpha-subunit/FixB family.</text>
</comment>
<dbReference type="Gene3D" id="3.40.50.620">
    <property type="entry name" value="HUPs"/>
    <property type="match status" value="1"/>
</dbReference>
<feature type="binding site" evidence="6">
    <location>
        <position position="186"/>
    </location>
    <ligand>
        <name>FAD</name>
        <dbReference type="ChEBI" id="CHEBI:57692"/>
    </ligand>
</feature>
<organism evidence="8 9">
    <name type="scientific">Eggerthella lenta</name>
    <name type="common">Eubacterium lentum</name>
    <dbReference type="NCBI Taxonomy" id="84112"/>
    <lineage>
        <taxon>Bacteria</taxon>
        <taxon>Bacillati</taxon>
        <taxon>Actinomycetota</taxon>
        <taxon>Coriobacteriia</taxon>
        <taxon>Eggerthellales</taxon>
        <taxon>Eggerthellaceae</taxon>
        <taxon>Eggerthella</taxon>
    </lineage>
</organism>
<dbReference type="EMBL" id="PPTX01000032">
    <property type="protein sequence ID" value="RDB74956.1"/>
    <property type="molecule type" value="Genomic_DNA"/>
</dbReference>
<comment type="cofactor">
    <cofactor evidence="6">
        <name>FAD</name>
        <dbReference type="ChEBI" id="CHEBI:57692"/>
    </cofactor>
    <text evidence="6">Binds 1 FAD per dimer.</text>
</comment>
<evidence type="ECO:0000256" key="4">
    <source>
        <dbReference type="ARBA" id="ARBA00022630"/>
    </source>
</evidence>
<dbReference type="SUPFAM" id="SSF52467">
    <property type="entry name" value="DHS-like NAD/FAD-binding domain"/>
    <property type="match status" value="1"/>
</dbReference>
<accession>A0A369MQD7</accession>
<keyword evidence="6" id="KW-0274">FAD</keyword>
<feature type="domain" description="Electron transfer flavoprotein alpha/beta-subunit N-terminal" evidence="7">
    <location>
        <begin position="3"/>
        <end position="172"/>
    </location>
</feature>
<dbReference type="PIRSF" id="PIRSF000089">
    <property type="entry name" value="Electra_flavoP_a"/>
    <property type="match status" value="1"/>
</dbReference>
<dbReference type="Pfam" id="PF00766">
    <property type="entry name" value="ETF_alpha"/>
    <property type="match status" value="1"/>
</dbReference>
<proteinExistence type="inferred from homology"/>
<feature type="binding site" evidence="6">
    <location>
        <position position="264"/>
    </location>
    <ligand>
        <name>FAD</name>
        <dbReference type="ChEBI" id="CHEBI:57692"/>
    </ligand>
</feature>
<evidence type="ECO:0000256" key="1">
    <source>
        <dbReference type="ARBA" id="ARBA00005817"/>
    </source>
</evidence>
<protein>
    <submittedName>
        <fullName evidence="8">Electron transfer flavoprotein subunit alpha/FixB family protein</fullName>
    </submittedName>
</protein>
<dbReference type="InterPro" id="IPR014731">
    <property type="entry name" value="ETF_asu_C"/>
</dbReference>